<dbReference type="EC" id="4.2.1.182" evidence="3"/>
<organism evidence="5 6">
    <name type="scientific">Aeropyrum pernix</name>
    <dbReference type="NCBI Taxonomy" id="56636"/>
    <lineage>
        <taxon>Archaea</taxon>
        <taxon>Thermoproteota</taxon>
        <taxon>Thermoprotei</taxon>
        <taxon>Desulfurococcales</taxon>
        <taxon>Desulfurococcaceae</taxon>
        <taxon>Aeropyrum</taxon>
    </lineage>
</organism>
<dbReference type="RefSeq" id="WP_131159521.1">
    <property type="nucleotide sequence ID" value="NZ_BDMD01000006.1"/>
</dbReference>
<evidence type="ECO:0000256" key="1">
    <source>
        <dbReference type="ARBA" id="ARBA00023229"/>
    </source>
</evidence>
<dbReference type="InterPro" id="IPR012016">
    <property type="entry name" value="PMDh-S-like"/>
</dbReference>
<dbReference type="SUPFAM" id="SSF52016">
    <property type="entry name" value="LeuD/IlvD-like"/>
    <property type="match status" value="1"/>
</dbReference>
<dbReference type="HAMAP" id="MF_00078">
    <property type="entry name" value="PMDh_S"/>
    <property type="match status" value="1"/>
</dbReference>
<evidence type="ECO:0000256" key="2">
    <source>
        <dbReference type="ARBA" id="ARBA00023239"/>
    </source>
</evidence>
<evidence type="ECO:0000259" key="4">
    <source>
        <dbReference type="Pfam" id="PF01989"/>
    </source>
</evidence>
<keyword evidence="1 3" id="KW-0414">Isoprene biosynthesis</keyword>
<accession>A0A401H815</accession>
<dbReference type="OrthoDB" id="18062at2157"/>
<name>A0A401H815_AERPX</name>
<dbReference type="Pfam" id="PF01989">
    <property type="entry name" value="AcnX_swivel_put"/>
    <property type="match status" value="1"/>
</dbReference>
<evidence type="ECO:0000256" key="3">
    <source>
        <dbReference type="HAMAP-Rule" id="MF_00078"/>
    </source>
</evidence>
<comment type="function">
    <text evidence="3">Component of a hydro-lyase that catalyzes the dehydration of mevalonate 5-phosphate (MVA5P) to form trans-anhydromevalonate 5-phosphate (tAHMP). Involved in the archaeal mevalonate (MVA) pathway, which provides fundamental precursors for isoprenoid biosynthesis, such as isopentenyl diphosphate (IPP) and dimethylallyl diphosphate (DMAPP).</text>
</comment>
<feature type="active site" description="Proton acceptor" evidence="3">
    <location>
        <position position="58"/>
    </location>
</feature>
<proteinExistence type="inferred from homology"/>
<dbReference type="CDD" id="cd01356">
    <property type="entry name" value="AcnX_swivel"/>
    <property type="match status" value="1"/>
</dbReference>
<protein>
    <recommendedName>
        <fullName evidence="3">Phosphomevalonate dehydratase small subunit</fullName>
        <shortName evidence="3">PMDh small subunit</shortName>
        <shortName evidence="3">PMDh-S</shortName>
        <ecNumber evidence="3">4.2.1.182</ecNumber>
    </recommendedName>
</protein>
<comment type="caution">
    <text evidence="5">The sequence shown here is derived from an EMBL/GenBank/DDBJ whole genome shotgun (WGS) entry which is preliminary data.</text>
</comment>
<sequence>MEVLRYRSRPIVGGEAEGPVVVIDSLSFYGEVDPETGVTSGGKALAGRVAAIRRSRGSTVGSYVIYALKENGVAPLAILMERAEPIVIAGCVLAGIPLYDGLPPEFFERVRDGYRVRVHSDGLVEVLGPGQP</sequence>
<evidence type="ECO:0000313" key="6">
    <source>
        <dbReference type="Proteomes" id="UP000291213"/>
    </source>
</evidence>
<comment type="pathway">
    <text evidence="3">Isoprenoid biosynthesis; isopentenyl diphosphate biosynthesis via mevalonate pathway.</text>
</comment>
<dbReference type="Proteomes" id="UP000291213">
    <property type="component" value="Unassembled WGS sequence"/>
</dbReference>
<dbReference type="AlphaFoldDB" id="A0A401H815"/>
<reference evidence="5 6" key="1">
    <citation type="submission" date="2017-02" db="EMBL/GenBank/DDBJ databases">
        <title>isolation and characterization of a novel temperate virus Aeropyrum globular virus 1 infecting hyperthermophilic archaeon Aeropyrum.</title>
        <authorList>
            <person name="Yumiya M."/>
            <person name="Yoshida T."/>
            <person name="Sako Y."/>
        </authorList>
    </citation>
    <scope>NUCLEOTIDE SEQUENCE [LARGE SCALE GENOMIC DNA]</scope>
    <source>
        <strain evidence="5 6">YK1-12-2013</strain>
    </source>
</reference>
<dbReference type="GO" id="GO:0016836">
    <property type="term" value="F:hydro-lyase activity"/>
    <property type="evidence" value="ECO:0007669"/>
    <property type="project" value="UniProtKB-UniRule"/>
</dbReference>
<evidence type="ECO:0000313" key="5">
    <source>
        <dbReference type="EMBL" id="GBF08449.1"/>
    </source>
</evidence>
<keyword evidence="2 3" id="KW-0456">Lyase</keyword>
<feature type="domain" description="Phosphomevalonate dehydratase small subunit-like" evidence="4">
    <location>
        <begin position="26"/>
        <end position="98"/>
    </location>
</feature>
<dbReference type="Gene3D" id="3.50.30.10">
    <property type="entry name" value="Phosphohistidine domain"/>
    <property type="match status" value="1"/>
</dbReference>
<dbReference type="GO" id="GO:0019287">
    <property type="term" value="P:isopentenyl diphosphate biosynthetic process, mevalonate pathway"/>
    <property type="evidence" value="ECO:0007669"/>
    <property type="project" value="UniProtKB-UniRule"/>
</dbReference>
<comment type="subunit">
    <text evidence="3">Heterodimer composed of a large subunit (PMDh-L) and a small subunit (PMDh-S).</text>
</comment>
<dbReference type="PIRSF" id="PIRSF004966">
    <property type="entry name" value="UCP004966"/>
    <property type="match status" value="1"/>
</dbReference>
<dbReference type="InterPro" id="IPR020794">
    <property type="entry name" value="PMDh_S"/>
</dbReference>
<dbReference type="InterPro" id="IPR002840">
    <property type="entry name" value="PMDh-S-like_dom"/>
</dbReference>
<dbReference type="EMBL" id="BDMD01000006">
    <property type="protein sequence ID" value="GBF08449.1"/>
    <property type="molecule type" value="Genomic_DNA"/>
</dbReference>
<comment type="similarity">
    <text evidence="3">Belongs to the AcnX type II small subunit family.</text>
</comment>
<gene>
    <name evidence="5" type="ORF">apy_01740</name>
</gene>
<comment type="catalytic activity">
    <reaction evidence="3">
        <text>(R)-5-phosphomevalonate = (2E)-3-methyl-5-phosphooxypent-2-enoate + H2O</text>
        <dbReference type="Rhea" id="RHEA:78975"/>
        <dbReference type="ChEBI" id="CHEBI:15377"/>
        <dbReference type="ChEBI" id="CHEBI:58146"/>
        <dbReference type="ChEBI" id="CHEBI:229665"/>
        <dbReference type="EC" id="4.2.1.182"/>
    </reaction>
</comment>